<proteinExistence type="predicted"/>
<keyword evidence="3" id="KW-0804">Transcription</keyword>
<dbReference type="Pfam" id="PF01381">
    <property type="entry name" value="HTH_3"/>
    <property type="match status" value="1"/>
</dbReference>
<gene>
    <name evidence="5" type="ORF">SAMEA4504048_01119</name>
</gene>
<keyword evidence="1" id="KW-0805">Transcription regulation</keyword>
<organism evidence="5 6">
    <name type="scientific">Streptococcus acidominimus</name>
    <dbReference type="NCBI Taxonomy" id="1326"/>
    <lineage>
        <taxon>Bacteria</taxon>
        <taxon>Bacillati</taxon>
        <taxon>Bacillota</taxon>
        <taxon>Bacilli</taxon>
        <taxon>Lactobacillales</taxon>
        <taxon>Streptococcaceae</taxon>
        <taxon>Streptococcus</taxon>
    </lineage>
</organism>
<dbReference type="PROSITE" id="PS50943">
    <property type="entry name" value="HTH_CROC1"/>
    <property type="match status" value="1"/>
</dbReference>
<dbReference type="Pfam" id="PF00717">
    <property type="entry name" value="Peptidase_S24"/>
    <property type="match status" value="1"/>
</dbReference>
<name>A0A239X1B1_STRAI</name>
<accession>A0A239X1B1</accession>
<dbReference type="OrthoDB" id="2475196at2"/>
<dbReference type="InterPro" id="IPR036286">
    <property type="entry name" value="LexA/Signal_pep-like_sf"/>
</dbReference>
<dbReference type="InterPro" id="IPR001387">
    <property type="entry name" value="Cro/C1-type_HTH"/>
</dbReference>
<dbReference type="SMART" id="SM00530">
    <property type="entry name" value="HTH_XRE"/>
    <property type="match status" value="1"/>
</dbReference>
<evidence type="ECO:0000313" key="6">
    <source>
        <dbReference type="Proteomes" id="UP000215144"/>
    </source>
</evidence>
<evidence type="ECO:0000256" key="2">
    <source>
        <dbReference type="ARBA" id="ARBA00023125"/>
    </source>
</evidence>
<dbReference type="InterPro" id="IPR039418">
    <property type="entry name" value="LexA-like"/>
</dbReference>
<feature type="domain" description="HTH cro/C1-type" evidence="4">
    <location>
        <begin position="11"/>
        <end position="65"/>
    </location>
</feature>
<dbReference type="PANTHER" id="PTHR40661">
    <property type="match status" value="1"/>
</dbReference>
<evidence type="ECO:0000256" key="3">
    <source>
        <dbReference type="ARBA" id="ARBA00023163"/>
    </source>
</evidence>
<dbReference type="AlphaFoldDB" id="A0A239X1B1"/>
<protein>
    <submittedName>
        <fullName evidence="5">CI-like repressor</fullName>
    </submittedName>
</protein>
<dbReference type="Gene3D" id="1.10.260.40">
    <property type="entry name" value="lambda repressor-like DNA-binding domains"/>
    <property type="match status" value="1"/>
</dbReference>
<dbReference type="SUPFAM" id="SSF51306">
    <property type="entry name" value="LexA/Signal peptidase"/>
    <property type="match status" value="1"/>
</dbReference>
<dbReference type="CDD" id="cd06529">
    <property type="entry name" value="S24_LexA-like"/>
    <property type="match status" value="1"/>
</dbReference>
<dbReference type="Proteomes" id="UP000215144">
    <property type="component" value="Chromosome 1"/>
</dbReference>
<sequence>MNNNDDIIQLITERKEELGLSLSELSRQVGMAKSAVSCYLNKTREFPLNRIPQFSRALDLSPETLLGIPKPLDHHLFQQLNHKRQEQVIAFLNEQFLQQEAEKQEATDQLYPVQTVTQLAAGLGYAFNDYDFETVHVPSEPPRYDLASLVNGDSMYPTYRNGDVVYLVDRGFTTYNGEVCAVAINDRTYLKQVYLEKEQLRLVSINPDYEDIIITFPPEEDTHIKIYHVVGKDTTVAI</sequence>
<dbReference type="GO" id="GO:0003677">
    <property type="term" value="F:DNA binding"/>
    <property type="evidence" value="ECO:0007669"/>
    <property type="project" value="UniProtKB-KW"/>
</dbReference>
<dbReference type="RefSeq" id="WP_095122591.1">
    <property type="nucleotide sequence ID" value="NZ_LT906454.1"/>
</dbReference>
<evidence type="ECO:0000256" key="1">
    <source>
        <dbReference type="ARBA" id="ARBA00023015"/>
    </source>
</evidence>
<dbReference type="Gene3D" id="2.10.109.10">
    <property type="entry name" value="Umud Fragment, subunit A"/>
    <property type="match status" value="1"/>
</dbReference>
<dbReference type="KEGG" id="saco:SAME_01119"/>
<dbReference type="InterPro" id="IPR015927">
    <property type="entry name" value="Peptidase_S24_S26A/B/C"/>
</dbReference>
<keyword evidence="2" id="KW-0238">DNA-binding</keyword>
<dbReference type="InterPro" id="IPR010982">
    <property type="entry name" value="Lambda_DNA-bd_dom_sf"/>
</dbReference>
<dbReference type="SUPFAM" id="SSF47413">
    <property type="entry name" value="lambda repressor-like DNA-binding domains"/>
    <property type="match status" value="1"/>
</dbReference>
<dbReference type="EMBL" id="LT906454">
    <property type="protein sequence ID" value="SNV40206.1"/>
    <property type="molecule type" value="Genomic_DNA"/>
</dbReference>
<evidence type="ECO:0000259" key="4">
    <source>
        <dbReference type="PROSITE" id="PS50943"/>
    </source>
</evidence>
<dbReference type="PANTHER" id="PTHR40661:SF1">
    <property type="entry name" value="HTH CRO_C1-TYPE DOMAIN-CONTAINING PROTEIN"/>
    <property type="match status" value="1"/>
</dbReference>
<reference evidence="5 6" key="1">
    <citation type="submission" date="2017-06" db="EMBL/GenBank/DDBJ databases">
        <authorList>
            <consortium name="Pathogen Informatics"/>
        </authorList>
    </citation>
    <scope>NUCLEOTIDE SEQUENCE [LARGE SCALE GENOMIC DNA]</scope>
    <source>
        <strain evidence="5 6">NCTC11291</strain>
    </source>
</reference>
<evidence type="ECO:0000313" key="5">
    <source>
        <dbReference type="EMBL" id="SNV40206.1"/>
    </source>
</evidence>